<gene>
    <name evidence="2" type="ORF">FOXB_16773</name>
</gene>
<accession>F9GDN9</accession>
<name>F9GDN9_FUSOF</name>
<comment type="caution">
    <text evidence="2">The sequence shown here is derived from an EMBL/GenBank/DDBJ whole genome shotgun (WGS) entry which is preliminary data.</text>
</comment>
<feature type="compositionally biased region" description="Low complexity" evidence="1">
    <location>
        <begin position="269"/>
        <end position="291"/>
    </location>
</feature>
<feature type="region of interest" description="Disordered" evidence="1">
    <location>
        <begin position="269"/>
        <end position="293"/>
    </location>
</feature>
<evidence type="ECO:0000256" key="1">
    <source>
        <dbReference type="SAM" id="MobiDB-lite"/>
    </source>
</evidence>
<evidence type="ECO:0000313" key="2">
    <source>
        <dbReference type="EMBL" id="EGU72718.1"/>
    </source>
</evidence>
<dbReference type="OrthoDB" id="4656735at2759"/>
<organism evidence="2">
    <name type="scientific">Fusarium oxysporum (strain Fo5176)</name>
    <name type="common">Fusarium vascular wilt</name>
    <dbReference type="NCBI Taxonomy" id="660025"/>
    <lineage>
        <taxon>Eukaryota</taxon>
        <taxon>Fungi</taxon>
        <taxon>Dikarya</taxon>
        <taxon>Ascomycota</taxon>
        <taxon>Pezizomycotina</taxon>
        <taxon>Sordariomycetes</taxon>
        <taxon>Hypocreomycetidae</taxon>
        <taxon>Hypocreales</taxon>
        <taxon>Nectriaceae</taxon>
        <taxon>Fusarium</taxon>
        <taxon>Fusarium oxysporum species complex</taxon>
    </lineage>
</organism>
<dbReference type="AlphaFoldDB" id="F9GDN9"/>
<protein>
    <submittedName>
        <fullName evidence="2">Uncharacterized protein</fullName>
    </submittedName>
</protein>
<dbReference type="EMBL" id="AFQF01005624">
    <property type="protein sequence ID" value="EGU72718.1"/>
    <property type="molecule type" value="Genomic_DNA"/>
</dbReference>
<proteinExistence type="predicted"/>
<reference evidence="2" key="1">
    <citation type="journal article" date="2012" name="Mol. Plant Microbe Interact.">
        <title>A highly conserved effector in Fusarium oxysporum is required for full virulence on Arabidopsis.</title>
        <authorList>
            <person name="Thatcher L.F."/>
            <person name="Gardiner D.M."/>
            <person name="Kazan K."/>
            <person name="Manners J."/>
        </authorList>
    </citation>
    <scope>NUCLEOTIDE SEQUENCE [LARGE SCALE GENOMIC DNA]</scope>
    <source>
        <strain evidence="2">Fo5176</strain>
    </source>
</reference>
<sequence>MALDTQSKVCLDIAVDHRIRLLFKPVSANSTEHSNHVSRIKSRGLSLKRSYHEIGVTAKLAGPESKGGITVVLQQPRHNHPFKDGLDTVINDCETLCALDDVFTAVSCGTLNIRTDITIIDLLPFMSQDVKQIDDINLRESFRASGRAICDKEPDVLLCAGKIWLPRVGKNDDRKGDAWRFESIGVGERFDSIAKLPSKARIRHEDGGLVTIRRVNGFHPSYAVNHLPHVGVLRQLQILTGAETCGMLRGDWEEKEWMDELRRNCQKISKSVSASPSKSPSQQSPGKSSVSRNSTKYLPDYQVLYSDALLNLLQASAEPMLFDSRLVEKSPGVFYETLLSSCLSAKCNDASLILRQMSRLQRRGWPDSVAWKNEAAIRDAAVSTLQFAENVLRIPEKSNDAQLVKAIRHCARSCQEHVVTGRSGRRPEYELDLRGTRDEFLKLATKIEALLLDFLLRNEKKALRQEDLLSSMMGKMNLGPAAVSKTPVSPLPAPAEKPRWWRRGRRS</sequence>
<feature type="region of interest" description="Disordered" evidence="1">
    <location>
        <begin position="480"/>
        <end position="507"/>
    </location>
</feature>